<organism evidence="1 2">
    <name type="scientific">Brachyspira pilosicoli B2904</name>
    <dbReference type="NCBI Taxonomy" id="1133568"/>
    <lineage>
        <taxon>Bacteria</taxon>
        <taxon>Pseudomonadati</taxon>
        <taxon>Spirochaetota</taxon>
        <taxon>Spirochaetia</taxon>
        <taxon>Brachyspirales</taxon>
        <taxon>Brachyspiraceae</taxon>
        <taxon>Brachyspira</taxon>
    </lineage>
</organism>
<dbReference type="PATRIC" id="fig|1133568.3.peg.166"/>
<evidence type="ECO:0000313" key="2">
    <source>
        <dbReference type="Proteomes" id="UP000007346"/>
    </source>
</evidence>
<protein>
    <submittedName>
        <fullName evidence="1">Uncharacterized protein</fullName>
    </submittedName>
</protein>
<dbReference type="Proteomes" id="UP000007346">
    <property type="component" value="Chromosome"/>
</dbReference>
<sequence>MERHCLNCVWFNKEKIHCDYEFGTSLYKPYCLDDDNNFIDDNEELIQDINILEDFRCHKYYERPPKIINPMDLLQDYKNIVDKIKEHIKTELEKRYKDIRFDDDIGNALIVCTINNHIYCNIGLVDKYIYIQCYNELVSDVNDFENVETFEELFKYIDDVISEEA</sequence>
<evidence type="ECO:0000313" key="1">
    <source>
        <dbReference type="EMBL" id="AFR69525.1"/>
    </source>
</evidence>
<dbReference type="AlphaFoldDB" id="J9UG00"/>
<gene>
    <name evidence="1" type="ORF">B2904_orf168</name>
</gene>
<name>J9UG00_BRAPL</name>
<accession>J9UG00</accession>
<dbReference type="RefSeq" id="WP_014935164.1">
    <property type="nucleotide sequence ID" value="NC_018607.1"/>
</dbReference>
<dbReference type="EMBL" id="CP003490">
    <property type="protein sequence ID" value="AFR69525.1"/>
    <property type="molecule type" value="Genomic_DNA"/>
</dbReference>
<proteinExistence type="predicted"/>
<dbReference type="HOGENOM" id="CLU_1607717_0_0_12"/>
<dbReference type="KEGG" id="bpj:B2904_orf168"/>
<reference evidence="1 2" key="1">
    <citation type="journal article" date="2012" name="BMC Genomics">
        <title>Comparative genomics of Brachyspira pilosicoli strains: genome rearrangements, reductions and correlation of genetic compliment with phenotypic diversity.</title>
        <authorList>
            <person name="Mappley L.J."/>
            <person name="Black M.L."/>
            <person name="Abuoun M."/>
            <person name="Darby A.C."/>
            <person name="Woodward M.J."/>
            <person name="Parkhill J."/>
            <person name="Turner A.K."/>
            <person name="Bellgard M.I."/>
            <person name="La T."/>
            <person name="Phillips N.D."/>
            <person name="La Ragione R.M."/>
            <person name="Hampson D.J."/>
        </authorList>
    </citation>
    <scope>NUCLEOTIDE SEQUENCE [LARGE SCALE GENOMIC DNA]</scope>
    <source>
        <strain evidence="1">B2904</strain>
    </source>
</reference>